<dbReference type="PROSITE" id="PS50192">
    <property type="entry name" value="T_SNARE"/>
    <property type="match status" value="1"/>
</dbReference>
<keyword evidence="6 10" id="KW-0472">Membrane</keyword>
<dbReference type="OrthoDB" id="7260004at2"/>
<keyword evidence="4 10" id="KW-0812">Transmembrane</keyword>
<evidence type="ECO:0000256" key="1">
    <source>
        <dbReference type="ARBA" id="ARBA00004429"/>
    </source>
</evidence>
<dbReference type="SUPFAM" id="SSF58104">
    <property type="entry name" value="Methyl-accepting chemotaxis protein (MCP) signaling domain"/>
    <property type="match status" value="1"/>
</dbReference>
<evidence type="ECO:0000256" key="4">
    <source>
        <dbReference type="ARBA" id="ARBA00022692"/>
    </source>
</evidence>
<organism evidence="14 15">
    <name type="scientific">Nitrospirillum amazonense</name>
    <dbReference type="NCBI Taxonomy" id="28077"/>
    <lineage>
        <taxon>Bacteria</taxon>
        <taxon>Pseudomonadati</taxon>
        <taxon>Pseudomonadota</taxon>
        <taxon>Alphaproteobacteria</taxon>
        <taxon>Rhodospirillales</taxon>
        <taxon>Azospirillaceae</taxon>
        <taxon>Nitrospirillum</taxon>
    </lineage>
</organism>
<feature type="transmembrane region" description="Helical" evidence="10">
    <location>
        <begin position="193"/>
        <end position="212"/>
    </location>
</feature>
<evidence type="ECO:0000259" key="12">
    <source>
        <dbReference type="PROSITE" id="PS50192"/>
    </source>
</evidence>
<comment type="subcellular location">
    <subcellularLocation>
        <location evidence="1">Cell inner membrane</location>
        <topology evidence="1">Multi-pass membrane protein</topology>
    </subcellularLocation>
</comment>
<dbReference type="InterPro" id="IPR003660">
    <property type="entry name" value="HAMP_dom"/>
</dbReference>
<evidence type="ECO:0000256" key="9">
    <source>
        <dbReference type="PROSITE-ProRule" id="PRU00284"/>
    </source>
</evidence>
<dbReference type="CDD" id="cd18774">
    <property type="entry name" value="PDC2_HK_sensor"/>
    <property type="match status" value="1"/>
</dbReference>
<dbReference type="AlphaFoldDB" id="A0A560FFU4"/>
<dbReference type="RefSeq" id="WP_145750576.1">
    <property type="nucleotide sequence ID" value="NZ_VITN01000007.1"/>
</dbReference>
<evidence type="ECO:0000313" key="14">
    <source>
        <dbReference type="EMBL" id="TWB20474.1"/>
    </source>
</evidence>
<evidence type="ECO:0000256" key="3">
    <source>
        <dbReference type="ARBA" id="ARBA00022519"/>
    </source>
</evidence>
<evidence type="ECO:0000256" key="10">
    <source>
        <dbReference type="SAM" id="Phobius"/>
    </source>
</evidence>
<dbReference type="SMART" id="SM00283">
    <property type="entry name" value="MA"/>
    <property type="match status" value="1"/>
</dbReference>
<keyword evidence="3" id="KW-0997">Cell inner membrane</keyword>
<dbReference type="PROSITE" id="PS50111">
    <property type="entry name" value="CHEMOTAXIS_TRANSDUC_2"/>
    <property type="match status" value="1"/>
</dbReference>
<evidence type="ECO:0000256" key="2">
    <source>
        <dbReference type="ARBA" id="ARBA00022475"/>
    </source>
</evidence>
<dbReference type="Pfam" id="PF17200">
    <property type="entry name" value="sCache_2"/>
    <property type="match status" value="1"/>
</dbReference>
<dbReference type="GO" id="GO:0007165">
    <property type="term" value="P:signal transduction"/>
    <property type="evidence" value="ECO:0007669"/>
    <property type="project" value="UniProtKB-KW"/>
</dbReference>
<sequence length="562" mass="60713">MLNKLKISHRLALFMPMLVLALGLAVSFALTALRHTLTEDRKEELKQILMVTRGVAQNWYDREQSGELTRAQAQKGAQDDIRKLRFGNGEYVYVNQYDGLTVVHIKREFEGKNRMDFKTADGVETVRLGIEAAKQGGGSFTYTYPRPGSKGGPAENFPKMTYSLGFEPWQWALGTGIYVDDIDVIYHDILMDMLMLTAVVVIFGGLVAYLLARSIAKPLKLMTERMGRLADGDLTVDIPLLNDRHEIGRLARALEVFKRNGLRNAELTQAQQAEQQEKLRRQEAVEASLADFQQRTARVLSNVVHASEDVRNHSSGLADMATQSRGMVEMANHASAETTGNVQMIASAAEELAAAVGEVNSQVTRSTDIAERAVAQAEQTGVTMQGLADAAQSIGNIIQVIQEIAGQTNLLALNATIEAARAGEAGKGFAVVASEVKTLASQTTKATDEIQGYITGIQQETTRAVEAIGSIATVVGDMRMIATAIASAMEQQGATTSEIARNINQAAMGTQQVSTNIVGVAGAAEQTSQSANVLHTASEALRQDADALNAEITGFFARLRAI</sequence>
<evidence type="ECO:0000256" key="7">
    <source>
        <dbReference type="ARBA" id="ARBA00023224"/>
    </source>
</evidence>
<proteinExistence type="inferred from homology"/>
<dbReference type="GO" id="GO:0005886">
    <property type="term" value="C:plasma membrane"/>
    <property type="evidence" value="ECO:0007669"/>
    <property type="project" value="UniProtKB-SubCell"/>
</dbReference>
<dbReference type="PROSITE" id="PS50885">
    <property type="entry name" value="HAMP"/>
    <property type="match status" value="1"/>
</dbReference>
<dbReference type="Proteomes" id="UP000319859">
    <property type="component" value="Unassembled WGS sequence"/>
</dbReference>
<dbReference type="Pfam" id="PF00015">
    <property type="entry name" value="MCPsignal"/>
    <property type="match status" value="1"/>
</dbReference>
<feature type="domain" description="T-SNARE coiled-coil homology" evidence="12">
    <location>
        <begin position="458"/>
        <end position="520"/>
    </location>
</feature>
<dbReference type="InterPro" id="IPR000727">
    <property type="entry name" value="T_SNARE_dom"/>
</dbReference>
<reference evidence="14 15" key="1">
    <citation type="submission" date="2019-06" db="EMBL/GenBank/DDBJ databases">
        <title>Genomic Encyclopedia of Type Strains, Phase IV (KMG-V): Genome sequencing to study the core and pangenomes of soil and plant-associated prokaryotes.</title>
        <authorList>
            <person name="Whitman W."/>
        </authorList>
    </citation>
    <scope>NUCLEOTIDE SEQUENCE [LARGE SCALE GENOMIC DNA]</scope>
    <source>
        <strain evidence="14 15">BR 11880</strain>
    </source>
</reference>
<evidence type="ECO:0000256" key="8">
    <source>
        <dbReference type="ARBA" id="ARBA00029447"/>
    </source>
</evidence>
<dbReference type="CDD" id="cd06225">
    <property type="entry name" value="HAMP"/>
    <property type="match status" value="1"/>
</dbReference>
<dbReference type="EMBL" id="VITN01000007">
    <property type="protein sequence ID" value="TWB20474.1"/>
    <property type="molecule type" value="Genomic_DNA"/>
</dbReference>
<keyword evidence="7 9" id="KW-0807">Transducer</keyword>
<dbReference type="Pfam" id="PF00672">
    <property type="entry name" value="HAMP"/>
    <property type="match status" value="1"/>
</dbReference>
<protein>
    <submittedName>
        <fullName evidence="14">Methyl-accepting chemotaxis sensory transducer with Cache sensor</fullName>
    </submittedName>
</protein>
<dbReference type="Gene3D" id="6.10.340.10">
    <property type="match status" value="1"/>
</dbReference>
<dbReference type="PANTHER" id="PTHR32089:SF112">
    <property type="entry name" value="LYSOZYME-LIKE PROTEIN-RELATED"/>
    <property type="match status" value="1"/>
</dbReference>
<evidence type="ECO:0000256" key="5">
    <source>
        <dbReference type="ARBA" id="ARBA00022989"/>
    </source>
</evidence>
<comment type="similarity">
    <text evidence="8">Belongs to the methyl-accepting chemotaxis (MCP) protein family.</text>
</comment>
<evidence type="ECO:0000313" key="15">
    <source>
        <dbReference type="Proteomes" id="UP000319859"/>
    </source>
</evidence>
<name>A0A560FFU4_9PROT</name>
<comment type="caution">
    <text evidence="14">The sequence shown here is derived from an EMBL/GenBank/DDBJ whole genome shotgun (WGS) entry which is preliminary data.</text>
</comment>
<dbReference type="PANTHER" id="PTHR32089">
    <property type="entry name" value="METHYL-ACCEPTING CHEMOTAXIS PROTEIN MCPB"/>
    <property type="match status" value="1"/>
</dbReference>
<dbReference type="SMART" id="SM00304">
    <property type="entry name" value="HAMP"/>
    <property type="match status" value="1"/>
</dbReference>
<keyword evidence="2" id="KW-1003">Cell membrane</keyword>
<dbReference type="Gene3D" id="1.10.287.950">
    <property type="entry name" value="Methyl-accepting chemotaxis protein"/>
    <property type="match status" value="1"/>
</dbReference>
<evidence type="ECO:0000259" key="13">
    <source>
        <dbReference type="PROSITE" id="PS50885"/>
    </source>
</evidence>
<evidence type="ECO:0000259" key="11">
    <source>
        <dbReference type="PROSITE" id="PS50111"/>
    </source>
</evidence>
<dbReference type="InterPro" id="IPR004089">
    <property type="entry name" value="MCPsignal_dom"/>
</dbReference>
<gene>
    <name evidence="14" type="ORF">FBZ89_107185</name>
</gene>
<keyword evidence="5 10" id="KW-1133">Transmembrane helix</keyword>
<accession>A0A560FFU4</accession>
<dbReference type="SMART" id="SM01049">
    <property type="entry name" value="Cache_2"/>
    <property type="match status" value="1"/>
</dbReference>
<feature type="domain" description="Methyl-accepting transducer" evidence="11">
    <location>
        <begin position="299"/>
        <end position="528"/>
    </location>
</feature>
<feature type="domain" description="HAMP" evidence="13">
    <location>
        <begin position="213"/>
        <end position="266"/>
    </location>
</feature>
<dbReference type="InterPro" id="IPR033480">
    <property type="entry name" value="sCache_2"/>
</dbReference>
<dbReference type="Gene3D" id="3.30.450.20">
    <property type="entry name" value="PAS domain"/>
    <property type="match status" value="1"/>
</dbReference>
<evidence type="ECO:0000256" key="6">
    <source>
        <dbReference type="ARBA" id="ARBA00023136"/>
    </source>
</evidence>